<sequence>MVEITEIRIKLMEGSEDRLRAFCSITIDQSFVVRDLKIIDGTNGPFVAMPSRKLTGHCNRCGSKNHLRAGYCNHCGSKQSPSFGNDSPQKLYADVAHPINSECREMIQTAVITEFEAELSRSAQPGYRSRYDDDFDAGDYDESDYADSKSGAAVSVKAGDGSGATRPVISRSPAAEPTETARPAEPVQPITTEPVSRPAPSFGAGLFDDASADSDVETTHPSSPDDLLVRSEGGRPGQAIPAPHMRREARKRQAAPVLKNQQGSGSNAEPKSETTEPDSGPSFGAGILDD</sequence>
<dbReference type="PANTHER" id="PTHR38429:SF1">
    <property type="entry name" value="SEPTATION PROTEIN SPOVG-RELATED"/>
    <property type="match status" value="1"/>
</dbReference>
<evidence type="ECO:0000256" key="1">
    <source>
        <dbReference type="ARBA" id="ARBA00022618"/>
    </source>
</evidence>
<reference evidence="5 6" key="1">
    <citation type="submission" date="2017-05" db="EMBL/GenBank/DDBJ databases">
        <authorList>
            <person name="Varghese N."/>
            <person name="Submissions S."/>
        </authorList>
    </citation>
    <scope>NUCLEOTIDE SEQUENCE [LARGE SCALE GENOMIC DNA]</scope>
    <source>
        <strain evidence="5 6">DSM 25457</strain>
    </source>
</reference>
<keyword evidence="3" id="KW-0131">Cell cycle</keyword>
<feature type="compositionally biased region" description="Polar residues" evidence="4">
    <location>
        <begin position="259"/>
        <end position="269"/>
    </location>
</feature>
<dbReference type="EMBL" id="FXUG01000001">
    <property type="protein sequence ID" value="SMP38565.1"/>
    <property type="molecule type" value="Genomic_DNA"/>
</dbReference>
<evidence type="ECO:0000256" key="3">
    <source>
        <dbReference type="ARBA" id="ARBA00023306"/>
    </source>
</evidence>
<dbReference type="Proteomes" id="UP001158067">
    <property type="component" value="Unassembled WGS sequence"/>
</dbReference>
<evidence type="ECO:0000313" key="6">
    <source>
        <dbReference type="Proteomes" id="UP001158067"/>
    </source>
</evidence>
<keyword evidence="1" id="KW-0132">Cell division</keyword>
<evidence type="ECO:0000256" key="4">
    <source>
        <dbReference type="SAM" id="MobiDB-lite"/>
    </source>
</evidence>
<dbReference type="InterPro" id="IPR036751">
    <property type="entry name" value="SpoVG_sf"/>
</dbReference>
<protein>
    <submittedName>
        <fullName evidence="5">Stage V sporulation protein G</fullName>
    </submittedName>
</protein>
<evidence type="ECO:0000313" key="5">
    <source>
        <dbReference type="EMBL" id="SMP38565.1"/>
    </source>
</evidence>
<dbReference type="Pfam" id="PF04026">
    <property type="entry name" value="SpoVG"/>
    <property type="match status" value="1"/>
</dbReference>
<feature type="compositionally biased region" description="Low complexity" evidence="4">
    <location>
        <begin position="173"/>
        <end position="185"/>
    </location>
</feature>
<feature type="region of interest" description="Disordered" evidence="4">
    <location>
        <begin position="122"/>
        <end position="290"/>
    </location>
</feature>
<organism evidence="5 6">
    <name type="scientific">Neorhodopirellula lusitana</name>
    <dbReference type="NCBI Taxonomy" id="445327"/>
    <lineage>
        <taxon>Bacteria</taxon>
        <taxon>Pseudomonadati</taxon>
        <taxon>Planctomycetota</taxon>
        <taxon>Planctomycetia</taxon>
        <taxon>Pirellulales</taxon>
        <taxon>Pirellulaceae</taxon>
        <taxon>Neorhodopirellula</taxon>
    </lineage>
</organism>
<dbReference type="InterPro" id="IPR007170">
    <property type="entry name" value="SpoVG"/>
</dbReference>
<dbReference type="Gene3D" id="3.30.1120.40">
    <property type="entry name" value="Stage V sporulation protein G"/>
    <property type="match status" value="1"/>
</dbReference>
<name>A0ABY1PN37_9BACT</name>
<dbReference type="SUPFAM" id="SSF160537">
    <property type="entry name" value="SpoVG-like"/>
    <property type="match status" value="1"/>
</dbReference>
<comment type="caution">
    <text evidence="5">The sequence shown here is derived from an EMBL/GenBank/DDBJ whole genome shotgun (WGS) entry which is preliminary data.</text>
</comment>
<gene>
    <name evidence="5" type="ORF">SAMN06265222_101154</name>
</gene>
<accession>A0ABY1PN37</accession>
<keyword evidence="2" id="KW-0717">Septation</keyword>
<dbReference type="PANTHER" id="PTHR38429">
    <property type="entry name" value="SEPTATION PROTEIN SPOVG-RELATED"/>
    <property type="match status" value="1"/>
</dbReference>
<keyword evidence="6" id="KW-1185">Reference proteome</keyword>
<dbReference type="RefSeq" id="WP_430438277.1">
    <property type="nucleotide sequence ID" value="NZ_FXUG01000001.1"/>
</dbReference>
<proteinExistence type="predicted"/>
<evidence type="ECO:0000256" key="2">
    <source>
        <dbReference type="ARBA" id="ARBA00023210"/>
    </source>
</evidence>
<feature type="compositionally biased region" description="Acidic residues" evidence="4">
    <location>
        <begin position="133"/>
        <end position="145"/>
    </location>
</feature>